<evidence type="ECO:0000259" key="2">
    <source>
        <dbReference type="Pfam" id="PF13478"/>
    </source>
</evidence>
<gene>
    <name evidence="3" type="ORF">C0175_05065</name>
</gene>
<dbReference type="PANTHER" id="PTHR30388">
    <property type="entry name" value="ALDEHYDE OXIDOREDUCTASE MOLYBDENUM COFACTOR ASSEMBLY PROTEIN"/>
    <property type="match status" value="1"/>
</dbReference>
<evidence type="ECO:0008006" key="5">
    <source>
        <dbReference type="Google" id="ProtNLM"/>
    </source>
</evidence>
<dbReference type="InterPro" id="IPR052698">
    <property type="entry name" value="MoCofactor_Util/Proc"/>
</dbReference>
<dbReference type="AlphaFoldDB" id="A0A2J6X571"/>
<name>A0A2J6X571_9BACT</name>
<protein>
    <recommendedName>
        <fullName evidence="5">Xanthine dehydrogenase</fullName>
    </recommendedName>
</protein>
<feature type="domain" description="XdhC- CoxI" evidence="1">
    <location>
        <begin position="12"/>
        <end position="72"/>
    </location>
</feature>
<dbReference type="EMBL" id="PNIX01000294">
    <property type="protein sequence ID" value="PMP81670.1"/>
    <property type="molecule type" value="Genomic_DNA"/>
</dbReference>
<dbReference type="InterPro" id="IPR003777">
    <property type="entry name" value="XdhC_CoxI"/>
</dbReference>
<feature type="domain" description="XdhC Rossmann" evidence="2">
    <location>
        <begin position="108"/>
        <end position="188"/>
    </location>
</feature>
<sequence length="190" mass="21100">MINVYEKMAELIKKGTEFVFVVVVNAEESTAGKKGFKMIVLKDGSFYGTVGGGTLEKDAIEIAKELFKTKGTYYKKYVLKEGDPLSFGMVCGGEVELYFEYVGTKRQMVIFGAGHLGKALYEVAKVSKEYDFVVIDERPDFANEENFPNTTIFNGEGIYKRVSELPIREGAEVVILTPGGENDPYILKGL</sequence>
<organism evidence="3 4">
    <name type="scientific">Caldisericum exile</name>
    <dbReference type="NCBI Taxonomy" id="693075"/>
    <lineage>
        <taxon>Bacteria</taxon>
        <taxon>Pseudomonadati</taxon>
        <taxon>Caldisericota/Cryosericota group</taxon>
        <taxon>Caldisericota</taxon>
        <taxon>Caldisericia</taxon>
        <taxon>Caldisericales</taxon>
        <taxon>Caldisericaceae</taxon>
        <taxon>Caldisericum</taxon>
    </lineage>
</organism>
<dbReference type="Pfam" id="PF02625">
    <property type="entry name" value="XdhC_CoxI"/>
    <property type="match status" value="1"/>
</dbReference>
<dbReference type="PANTHER" id="PTHR30388:SF6">
    <property type="entry name" value="XANTHINE DEHYDROGENASE SUBUNIT A-RELATED"/>
    <property type="match status" value="1"/>
</dbReference>
<evidence type="ECO:0000313" key="3">
    <source>
        <dbReference type="EMBL" id="PMP81670.1"/>
    </source>
</evidence>
<comment type="caution">
    <text evidence="3">The sequence shown here is derived from an EMBL/GenBank/DDBJ whole genome shotgun (WGS) entry which is preliminary data.</text>
</comment>
<feature type="non-terminal residue" evidence="3">
    <location>
        <position position="190"/>
    </location>
</feature>
<dbReference type="InterPro" id="IPR027051">
    <property type="entry name" value="XdhC_Rossmann_dom"/>
</dbReference>
<dbReference type="Proteomes" id="UP000236910">
    <property type="component" value="Unassembled WGS sequence"/>
</dbReference>
<reference evidence="3 4" key="1">
    <citation type="submission" date="2018-01" db="EMBL/GenBank/DDBJ databases">
        <title>Metagenomic assembled genomes from two thermal pools in the Uzon Caldera, Kamchatka, Russia.</title>
        <authorList>
            <person name="Wilkins L."/>
            <person name="Ettinger C."/>
        </authorList>
    </citation>
    <scope>NUCLEOTIDE SEQUENCE [LARGE SCALE GENOMIC DNA]</scope>
    <source>
        <strain evidence="3">ARK-10</strain>
    </source>
</reference>
<evidence type="ECO:0000313" key="4">
    <source>
        <dbReference type="Proteomes" id="UP000236910"/>
    </source>
</evidence>
<proteinExistence type="predicted"/>
<evidence type="ECO:0000259" key="1">
    <source>
        <dbReference type="Pfam" id="PF02625"/>
    </source>
</evidence>
<dbReference type="Gene3D" id="3.40.50.720">
    <property type="entry name" value="NAD(P)-binding Rossmann-like Domain"/>
    <property type="match status" value="1"/>
</dbReference>
<dbReference type="Pfam" id="PF13478">
    <property type="entry name" value="XdhC_C"/>
    <property type="match status" value="1"/>
</dbReference>
<accession>A0A2J6X571</accession>